<comment type="caution">
    <text evidence="6">The sequence shown here is derived from an EMBL/GenBank/DDBJ whole genome shotgun (WGS) entry which is preliminary data.</text>
</comment>
<dbReference type="Proteomes" id="UP000601435">
    <property type="component" value="Unassembled WGS sequence"/>
</dbReference>
<evidence type="ECO:0000313" key="7">
    <source>
        <dbReference type="Proteomes" id="UP000601435"/>
    </source>
</evidence>
<sequence>MRWPTCKVNLSREATAAGVMSAKMAVVPEGATAESRLDHQLNLFRRGAPPGSVQDIHRKHLLALQMRRDTSVWSLVPRSYILTRDPADAASEWKMFQRDYELSQCLGRLRNYLDAQAAASTPKPSQDDGLESTFDICKRHLGAHIADNHFWEGLHLSPMRKAEMLVRLVEQELPHLQLDLLQNNWWLAKPVDGAMGKGIILFGGLSCAEDLQVSTMPFWGRMSDGYVLQKYIEKPHLVHMPGLIDIDNRRGRHTAEACVDECYKYNLRMLVLVRWVEDPSVWVYDKGYIDLCAMPFAAEYGAGVQEAHVSNLPCKGKGTGVRKRMWSTDTFRQYLQECAGRDVWAEEIVSQIRTAISRALNCLLPLTTGPGCSSRDDFNSTPPVRQPWRRFGFDFALGTNFHVWLVEVNHRPGMKAPKGPAGEDKRQLLESLLVS</sequence>
<keyword evidence="7" id="KW-1185">Reference proteome</keyword>
<dbReference type="GO" id="GO:0070736">
    <property type="term" value="F:protein-glycine ligase activity, initiating"/>
    <property type="evidence" value="ECO:0007669"/>
    <property type="project" value="TreeGrafter"/>
</dbReference>
<dbReference type="GO" id="GO:0015630">
    <property type="term" value="C:microtubule cytoskeleton"/>
    <property type="evidence" value="ECO:0007669"/>
    <property type="project" value="TreeGrafter"/>
</dbReference>
<dbReference type="GO" id="GO:0005524">
    <property type="term" value="F:ATP binding"/>
    <property type="evidence" value="ECO:0007669"/>
    <property type="project" value="UniProtKB-KW"/>
</dbReference>
<dbReference type="PANTHER" id="PTHR45870:SF2">
    <property type="entry name" value="TUBULIN MONOGLYCYLASE TTLL3"/>
    <property type="match status" value="1"/>
</dbReference>
<keyword evidence="3" id="KW-0436">Ligase</keyword>
<dbReference type="InterPro" id="IPR051437">
    <property type="entry name" value="TTLL_monoglycylase"/>
</dbReference>
<dbReference type="GO" id="GO:0005737">
    <property type="term" value="C:cytoplasm"/>
    <property type="evidence" value="ECO:0007669"/>
    <property type="project" value="UniProtKB-SubCell"/>
</dbReference>
<evidence type="ECO:0000256" key="5">
    <source>
        <dbReference type="ARBA" id="ARBA00022840"/>
    </source>
</evidence>
<dbReference type="SUPFAM" id="SSF56059">
    <property type="entry name" value="Glutathione synthetase ATP-binding domain-like"/>
    <property type="match status" value="1"/>
</dbReference>
<dbReference type="AlphaFoldDB" id="A0A812V7Q5"/>
<proteinExistence type="predicted"/>
<dbReference type="PANTHER" id="PTHR45870">
    <property type="entry name" value="TUBULIN MONOGLYCYLASE TTLL3"/>
    <property type="match status" value="1"/>
</dbReference>
<organism evidence="6 7">
    <name type="scientific">Symbiodinium necroappetens</name>
    <dbReference type="NCBI Taxonomy" id="1628268"/>
    <lineage>
        <taxon>Eukaryota</taxon>
        <taxon>Sar</taxon>
        <taxon>Alveolata</taxon>
        <taxon>Dinophyceae</taxon>
        <taxon>Suessiales</taxon>
        <taxon>Symbiodiniaceae</taxon>
        <taxon>Symbiodinium</taxon>
    </lineage>
</organism>
<comment type="subcellular location">
    <subcellularLocation>
        <location evidence="1">Cytoplasm</location>
    </subcellularLocation>
</comment>
<evidence type="ECO:0000256" key="1">
    <source>
        <dbReference type="ARBA" id="ARBA00004496"/>
    </source>
</evidence>
<protein>
    <submittedName>
        <fullName evidence="6">TTLL3A protein</fullName>
    </submittedName>
</protein>
<dbReference type="OrthoDB" id="202825at2759"/>
<keyword evidence="2" id="KW-0963">Cytoplasm</keyword>
<keyword evidence="4" id="KW-0547">Nucleotide-binding</keyword>
<dbReference type="Pfam" id="PF03133">
    <property type="entry name" value="TTL"/>
    <property type="match status" value="1"/>
</dbReference>
<name>A0A812V7Q5_9DINO</name>
<evidence type="ECO:0000313" key="6">
    <source>
        <dbReference type="EMBL" id="CAE7607002.1"/>
    </source>
</evidence>
<dbReference type="PROSITE" id="PS51221">
    <property type="entry name" value="TTL"/>
    <property type="match status" value="1"/>
</dbReference>
<dbReference type="Gene3D" id="3.30.470.20">
    <property type="entry name" value="ATP-grasp fold, B domain"/>
    <property type="match status" value="1"/>
</dbReference>
<evidence type="ECO:0000256" key="3">
    <source>
        <dbReference type="ARBA" id="ARBA00022598"/>
    </source>
</evidence>
<reference evidence="6" key="1">
    <citation type="submission" date="2021-02" db="EMBL/GenBank/DDBJ databases">
        <authorList>
            <person name="Dougan E. K."/>
            <person name="Rhodes N."/>
            <person name="Thang M."/>
            <person name="Chan C."/>
        </authorList>
    </citation>
    <scope>NUCLEOTIDE SEQUENCE</scope>
</reference>
<dbReference type="InterPro" id="IPR004344">
    <property type="entry name" value="TTL/TTLL_fam"/>
</dbReference>
<gene>
    <name evidence="6" type="primary">TTLL3A</name>
    <name evidence="6" type="ORF">SNEC2469_LOCUS17317</name>
</gene>
<evidence type="ECO:0000256" key="4">
    <source>
        <dbReference type="ARBA" id="ARBA00022741"/>
    </source>
</evidence>
<dbReference type="EMBL" id="CAJNJA010028598">
    <property type="protein sequence ID" value="CAE7607002.1"/>
    <property type="molecule type" value="Genomic_DNA"/>
</dbReference>
<evidence type="ECO:0000256" key="2">
    <source>
        <dbReference type="ARBA" id="ARBA00022490"/>
    </source>
</evidence>
<accession>A0A812V7Q5</accession>
<keyword evidence="5" id="KW-0067">ATP-binding</keyword>